<dbReference type="GO" id="GO:0009538">
    <property type="term" value="C:photosystem I reaction center"/>
    <property type="evidence" value="ECO:0007669"/>
    <property type="project" value="InterPro"/>
</dbReference>
<evidence type="ECO:0000313" key="7">
    <source>
        <dbReference type="EMBL" id="AIA61172.1"/>
    </source>
</evidence>
<dbReference type="PANTHER" id="PTHR34549:SF2">
    <property type="entry name" value="PHOTOSYSTEM I SUBUNIT IV"/>
    <property type="match status" value="1"/>
</dbReference>
<dbReference type="NCBIfam" id="NF002745">
    <property type="entry name" value="PRK02749.1"/>
    <property type="match status" value="1"/>
</dbReference>
<evidence type="ECO:0000256" key="5">
    <source>
        <dbReference type="ARBA" id="ARBA00022836"/>
    </source>
</evidence>
<keyword evidence="7" id="KW-0934">Plastid</keyword>
<evidence type="ECO:0000256" key="2">
    <source>
        <dbReference type="ARBA" id="ARBA00004170"/>
    </source>
</evidence>
<proteinExistence type="inferred from homology"/>
<evidence type="ECO:0000256" key="1">
    <source>
        <dbReference type="ARBA" id="ARBA00001993"/>
    </source>
</evidence>
<dbReference type="Gene3D" id="2.30.30.50">
    <property type="match status" value="1"/>
</dbReference>
<keyword evidence="5" id="KW-0603">Photosystem I</keyword>
<dbReference type="Pfam" id="PF02427">
    <property type="entry name" value="PSI_PsaE"/>
    <property type="match status" value="1"/>
</dbReference>
<evidence type="ECO:0000256" key="3">
    <source>
        <dbReference type="ARBA" id="ARBA00007501"/>
    </source>
</evidence>
<keyword evidence="4" id="KW-0602">Photosynthesis</keyword>
<evidence type="ECO:0000256" key="6">
    <source>
        <dbReference type="ARBA" id="ARBA00023136"/>
    </source>
</evidence>
<reference evidence="7" key="1">
    <citation type="submission" date="2014-03" db="EMBL/GenBank/DDBJ databases">
        <title>Metagenomic reconstruction of the complete chloroplast and mitochondrial genomes of a novel unicellular red alga from the Cyanidiaceae family.</title>
        <authorList>
            <person name="Servin-Garciduenas L.E."/>
            <person name="Martinez-Romero E."/>
        </authorList>
    </citation>
    <scope>NUCLEOTIDE SEQUENCE</scope>
    <source>
        <strain evidence="7">MX-AZ01</strain>
    </source>
</reference>
<dbReference type="GO" id="GO:0015979">
    <property type="term" value="P:photosynthesis"/>
    <property type="evidence" value="ECO:0007669"/>
    <property type="project" value="UniProtKB-KW"/>
</dbReference>
<accession>A0A060AEE8</accession>
<sequence length="63" mass="7181">MVKKGSLVKILRPESYWFNEIGTVVSVETSKVLYPVLVRFDKVNYSGLNSTNFALEELQEVSK</sequence>
<comment type="subcellular location">
    <subcellularLocation>
        <location evidence="2">Membrane</location>
        <topology evidence="2">Peripheral membrane protein</topology>
    </subcellularLocation>
</comment>
<keyword evidence="7" id="KW-0150">Chloroplast</keyword>
<dbReference type="AlphaFoldDB" id="A0A060AEE8"/>
<dbReference type="InterPro" id="IPR008990">
    <property type="entry name" value="Elect_transpt_acc-like_dom_sf"/>
</dbReference>
<dbReference type="SUPFAM" id="SSF50090">
    <property type="entry name" value="Electron transport accessory proteins"/>
    <property type="match status" value="1"/>
</dbReference>
<comment type="function">
    <text evidence="1">Stabilizes the interaction between PsaC and the PSI core, assists the docking of the ferredoxin to PSI and interacts with ferredoxin-NADP oxidoreductase.</text>
</comment>
<geneLocation type="chloroplast" evidence="7"/>
<name>A0A060AEE8_9RHOD</name>
<dbReference type="InterPro" id="IPR003375">
    <property type="entry name" value="PSI_PsaE"/>
</dbReference>
<organism evidence="7">
    <name type="scientific">Cyanidiaceae sp. MX-AZ01</name>
    <dbReference type="NCBI Taxonomy" id="1503164"/>
    <lineage>
        <taxon>Eukaryota</taxon>
        <taxon>Rhodophyta</taxon>
        <taxon>Bangiophyceae</taxon>
        <taxon>Cyanidiales</taxon>
        <taxon>Cyanidiaceae</taxon>
    </lineage>
</organism>
<protein>
    <submittedName>
        <fullName evidence="7">Photosystem I subunit IV</fullName>
    </submittedName>
</protein>
<gene>
    <name evidence="7" type="primary">psaE</name>
</gene>
<keyword evidence="6" id="KW-0472">Membrane</keyword>
<dbReference type="EMBL" id="KJ569775">
    <property type="protein sequence ID" value="AIA61172.1"/>
    <property type="molecule type" value="Genomic_DNA"/>
</dbReference>
<comment type="similarity">
    <text evidence="3">Belongs to the PsaE family.</text>
</comment>
<evidence type="ECO:0000256" key="4">
    <source>
        <dbReference type="ARBA" id="ARBA00022531"/>
    </source>
</evidence>
<dbReference type="PANTHER" id="PTHR34549">
    <property type="entry name" value="PHOTOSYSTEM I REACTION CENTER SUBUNIT IV A, CHLOROPLASTIC-RELATED"/>
    <property type="match status" value="1"/>
</dbReference>